<reference evidence="10 11" key="1">
    <citation type="journal article" date="2016" name="Mol. Biol. Evol.">
        <title>Comparative Genomics of Early-Diverging Mushroom-Forming Fungi Provides Insights into the Origins of Lignocellulose Decay Capabilities.</title>
        <authorList>
            <person name="Nagy L.G."/>
            <person name="Riley R."/>
            <person name="Tritt A."/>
            <person name="Adam C."/>
            <person name="Daum C."/>
            <person name="Floudas D."/>
            <person name="Sun H."/>
            <person name="Yadav J.S."/>
            <person name="Pangilinan J."/>
            <person name="Larsson K.H."/>
            <person name="Matsuura K."/>
            <person name="Barry K."/>
            <person name="Labutti K."/>
            <person name="Kuo R."/>
            <person name="Ohm R.A."/>
            <person name="Bhattacharya S.S."/>
            <person name="Shirouzu T."/>
            <person name="Yoshinaga Y."/>
            <person name="Martin F.M."/>
            <person name="Grigoriev I.V."/>
            <person name="Hibbett D.S."/>
        </authorList>
    </citation>
    <scope>NUCLEOTIDE SEQUENCE [LARGE SCALE GENOMIC DNA]</scope>
    <source>
        <strain evidence="10 11">HHB12029</strain>
    </source>
</reference>
<protein>
    <recommendedName>
        <fullName evidence="9">C2H2-type domain-containing protein</fullName>
    </recommendedName>
</protein>
<gene>
    <name evidence="10" type="ORF">EXIGLDRAFT_842458</name>
</gene>
<feature type="compositionally biased region" description="Polar residues" evidence="8">
    <location>
        <begin position="69"/>
        <end position="79"/>
    </location>
</feature>
<evidence type="ECO:0000256" key="8">
    <source>
        <dbReference type="SAM" id="MobiDB-lite"/>
    </source>
</evidence>
<feature type="domain" description="C2H2-type" evidence="9">
    <location>
        <begin position="206"/>
        <end position="231"/>
    </location>
</feature>
<evidence type="ECO:0000256" key="7">
    <source>
        <dbReference type="PROSITE-ProRule" id="PRU00042"/>
    </source>
</evidence>
<dbReference type="InParanoid" id="A0A165DAI5"/>
<keyword evidence="6" id="KW-0539">Nucleus</keyword>
<dbReference type="GO" id="GO:0005634">
    <property type="term" value="C:nucleus"/>
    <property type="evidence" value="ECO:0007669"/>
    <property type="project" value="UniProtKB-SubCell"/>
</dbReference>
<dbReference type="AlphaFoldDB" id="A0A165DAI5"/>
<dbReference type="Proteomes" id="UP000077266">
    <property type="component" value="Unassembled WGS sequence"/>
</dbReference>
<dbReference type="SMART" id="SM00355">
    <property type="entry name" value="ZnF_C2H2"/>
    <property type="match status" value="1"/>
</dbReference>
<sequence>MSNPSTPRLPSFAESFPDFATSTQSQSQQSSSSSSYHSRAWPNSTATTTQPPVAPSRWPPFPTDEGPPSSISKVSSWMRSSEHGSPSPSSSSLRPHPPFPLPSRSPPSPASNESQSEGSPDTPSQGYIILRPRLNTGSLEVAASSGTSMGNALKELRESCTDRRYRQTTDGTDNVMEFPSELSHNEARRLSILRLRHEAFEKSHPYACKEPGCDRRYTSSSNLRRHFRLIHLNGGQSQLAVPRQLPEVWLVNGQPVTHPPSGPGREARADPRR</sequence>
<feature type="compositionally biased region" description="Low complexity" evidence="8">
    <location>
        <begin position="21"/>
        <end position="35"/>
    </location>
</feature>
<evidence type="ECO:0000256" key="3">
    <source>
        <dbReference type="ARBA" id="ARBA00022737"/>
    </source>
</evidence>
<dbReference type="EMBL" id="KV426240">
    <property type="protein sequence ID" value="KZV84112.1"/>
    <property type="molecule type" value="Genomic_DNA"/>
</dbReference>
<evidence type="ECO:0000256" key="4">
    <source>
        <dbReference type="ARBA" id="ARBA00022771"/>
    </source>
</evidence>
<dbReference type="Gene3D" id="3.30.160.60">
    <property type="entry name" value="Classic Zinc Finger"/>
    <property type="match status" value="1"/>
</dbReference>
<feature type="compositionally biased region" description="Pro residues" evidence="8">
    <location>
        <begin position="95"/>
        <end position="109"/>
    </location>
</feature>
<feature type="compositionally biased region" description="Polar residues" evidence="8">
    <location>
        <begin position="115"/>
        <end position="125"/>
    </location>
</feature>
<evidence type="ECO:0000256" key="1">
    <source>
        <dbReference type="ARBA" id="ARBA00004123"/>
    </source>
</evidence>
<dbReference type="PROSITE" id="PS00028">
    <property type="entry name" value="ZINC_FINGER_C2H2_1"/>
    <property type="match status" value="1"/>
</dbReference>
<feature type="region of interest" description="Disordered" evidence="8">
    <location>
        <begin position="253"/>
        <end position="273"/>
    </location>
</feature>
<dbReference type="InterPro" id="IPR013087">
    <property type="entry name" value="Znf_C2H2_type"/>
</dbReference>
<evidence type="ECO:0000256" key="2">
    <source>
        <dbReference type="ARBA" id="ARBA00022723"/>
    </source>
</evidence>
<evidence type="ECO:0000313" key="11">
    <source>
        <dbReference type="Proteomes" id="UP000077266"/>
    </source>
</evidence>
<comment type="subcellular location">
    <subcellularLocation>
        <location evidence="1">Nucleus</location>
    </subcellularLocation>
</comment>
<keyword evidence="5" id="KW-0862">Zinc</keyword>
<name>A0A165DAI5_EXIGL</name>
<keyword evidence="2" id="KW-0479">Metal-binding</keyword>
<evidence type="ECO:0000313" key="10">
    <source>
        <dbReference type="EMBL" id="KZV84112.1"/>
    </source>
</evidence>
<organism evidence="10 11">
    <name type="scientific">Exidia glandulosa HHB12029</name>
    <dbReference type="NCBI Taxonomy" id="1314781"/>
    <lineage>
        <taxon>Eukaryota</taxon>
        <taxon>Fungi</taxon>
        <taxon>Dikarya</taxon>
        <taxon>Basidiomycota</taxon>
        <taxon>Agaricomycotina</taxon>
        <taxon>Agaricomycetes</taxon>
        <taxon>Auriculariales</taxon>
        <taxon>Exidiaceae</taxon>
        <taxon>Exidia</taxon>
    </lineage>
</organism>
<keyword evidence="11" id="KW-1185">Reference proteome</keyword>
<dbReference type="OrthoDB" id="2687452at2759"/>
<feature type="compositionally biased region" description="Low complexity" evidence="8">
    <location>
        <begin position="83"/>
        <end position="94"/>
    </location>
</feature>
<dbReference type="PROSITE" id="PS50157">
    <property type="entry name" value="ZINC_FINGER_C2H2_2"/>
    <property type="match status" value="1"/>
</dbReference>
<dbReference type="InterPro" id="IPR036236">
    <property type="entry name" value="Znf_C2H2_sf"/>
</dbReference>
<proteinExistence type="predicted"/>
<accession>A0A165DAI5</accession>
<evidence type="ECO:0000256" key="5">
    <source>
        <dbReference type="ARBA" id="ARBA00022833"/>
    </source>
</evidence>
<dbReference type="FunFam" id="3.30.160.60:FF:001102">
    <property type="entry name" value="Transcription factor IIIA"/>
    <property type="match status" value="1"/>
</dbReference>
<dbReference type="SUPFAM" id="SSF57667">
    <property type="entry name" value="beta-beta-alpha zinc fingers"/>
    <property type="match status" value="1"/>
</dbReference>
<feature type="compositionally biased region" description="Pro residues" evidence="8">
    <location>
        <begin position="52"/>
        <end position="62"/>
    </location>
</feature>
<feature type="region of interest" description="Disordered" evidence="8">
    <location>
        <begin position="1"/>
        <end position="127"/>
    </location>
</feature>
<dbReference type="GO" id="GO:0008270">
    <property type="term" value="F:zinc ion binding"/>
    <property type="evidence" value="ECO:0007669"/>
    <property type="project" value="UniProtKB-KW"/>
</dbReference>
<keyword evidence="3" id="KW-0677">Repeat</keyword>
<evidence type="ECO:0000259" key="9">
    <source>
        <dbReference type="PROSITE" id="PS50157"/>
    </source>
</evidence>
<evidence type="ECO:0000256" key="6">
    <source>
        <dbReference type="ARBA" id="ARBA00023242"/>
    </source>
</evidence>
<feature type="compositionally biased region" description="Polar residues" evidence="8">
    <location>
        <begin position="41"/>
        <end position="51"/>
    </location>
</feature>
<keyword evidence="4 7" id="KW-0863">Zinc-finger</keyword>